<evidence type="ECO:0000256" key="1">
    <source>
        <dbReference type="SAM" id="SignalP"/>
    </source>
</evidence>
<feature type="signal peptide" evidence="1">
    <location>
        <begin position="1"/>
        <end position="21"/>
    </location>
</feature>
<accession>A0A1H5ZL72</accession>
<dbReference type="EMBL" id="FNVP01000010">
    <property type="protein sequence ID" value="SEG36515.1"/>
    <property type="molecule type" value="Genomic_DNA"/>
</dbReference>
<dbReference type="AlphaFoldDB" id="A0A1H5ZL72"/>
<keyword evidence="1" id="KW-0732">Signal</keyword>
<keyword evidence="3" id="KW-1185">Reference proteome</keyword>
<sequence>MKNKVAIFLLILLSGLGNLSAQDNKMSKSKNAMMMPDLKNWPEASRMAVKEITDKYGKPDGITNNELIWLKKGVWKKICIDKKESKHSFPIEHTDMMQTTIHYKVPMDIMDELSKFDGSVTFDRTQGTLSARCDKEGNNFLALNLANDIIMGKKSVEEARKAYGDIVKEKMNGGNPLYMQKLTFAVQENTADADINTTGLTKEEVMKNMKKTDEK</sequence>
<protein>
    <recommendedName>
        <fullName evidence="4">Copper amine oxidase N-terminal domain-containing protein</fullName>
    </recommendedName>
</protein>
<evidence type="ECO:0000313" key="2">
    <source>
        <dbReference type="EMBL" id="SEG36515.1"/>
    </source>
</evidence>
<feature type="chain" id="PRO_5009291729" description="Copper amine oxidase N-terminal domain-containing protein" evidence="1">
    <location>
        <begin position="22"/>
        <end position="215"/>
    </location>
</feature>
<dbReference type="RefSeq" id="WP_104000486.1">
    <property type="nucleotide sequence ID" value="NZ_FNVP01000010.1"/>
</dbReference>
<evidence type="ECO:0000313" key="3">
    <source>
        <dbReference type="Proteomes" id="UP000236737"/>
    </source>
</evidence>
<dbReference type="OrthoDB" id="1350443at2"/>
<reference evidence="3" key="1">
    <citation type="submission" date="2016-10" db="EMBL/GenBank/DDBJ databases">
        <authorList>
            <person name="Varghese N."/>
            <person name="Submissions S."/>
        </authorList>
    </citation>
    <scope>NUCLEOTIDE SEQUENCE [LARGE SCALE GENOMIC DNA]</scope>
    <source>
        <strain evidence="3">CGMCC 1.9230</strain>
    </source>
</reference>
<name>A0A1H5ZL72_9FLAO</name>
<proteinExistence type="predicted"/>
<gene>
    <name evidence="2" type="ORF">SAMN04488130_110106</name>
</gene>
<evidence type="ECO:0008006" key="4">
    <source>
        <dbReference type="Google" id="ProtNLM"/>
    </source>
</evidence>
<dbReference type="Proteomes" id="UP000236737">
    <property type="component" value="Unassembled WGS sequence"/>
</dbReference>
<organism evidence="2 3">
    <name type="scientific">Flavobacterium urumqiense</name>
    <dbReference type="NCBI Taxonomy" id="935224"/>
    <lineage>
        <taxon>Bacteria</taxon>
        <taxon>Pseudomonadati</taxon>
        <taxon>Bacteroidota</taxon>
        <taxon>Flavobacteriia</taxon>
        <taxon>Flavobacteriales</taxon>
        <taxon>Flavobacteriaceae</taxon>
        <taxon>Flavobacterium</taxon>
    </lineage>
</organism>